<dbReference type="Proteomes" id="UP000642973">
    <property type="component" value="Unassembled WGS sequence"/>
</dbReference>
<evidence type="ECO:0000256" key="7">
    <source>
        <dbReference type="ARBA" id="ARBA00023130"/>
    </source>
</evidence>
<keyword evidence="2" id="KW-1003">Cell membrane</keyword>
<feature type="non-terminal residue" evidence="16">
    <location>
        <position position="1"/>
    </location>
</feature>
<keyword evidence="4" id="KW-0732">Signal</keyword>
<keyword evidence="12" id="KW-0449">Lipoprotein</keyword>
<feature type="non-terminal residue" evidence="16">
    <location>
        <position position="167"/>
    </location>
</feature>
<dbReference type="SUPFAM" id="SSF48726">
    <property type="entry name" value="Immunoglobulin"/>
    <property type="match status" value="1"/>
</dbReference>
<keyword evidence="9" id="KW-0564">Palmitate</keyword>
<dbReference type="Gene3D" id="2.60.40.10">
    <property type="entry name" value="Immunoglobulins"/>
    <property type="match status" value="1"/>
</dbReference>
<keyword evidence="3 14" id="KW-0812">Transmembrane</keyword>
<evidence type="ECO:0000256" key="8">
    <source>
        <dbReference type="ARBA" id="ARBA00023136"/>
    </source>
</evidence>
<evidence type="ECO:0000256" key="1">
    <source>
        <dbReference type="ARBA" id="ARBA00004251"/>
    </source>
</evidence>
<keyword evidence="5" id="KW-0391">Immunity</keyword>
<dbReference type="AlphaFoldDB" id="A0A851C875"/>
<evidence type="ECO:0000256" key="6">
    <source>
        <dbReference type="ARBA" id="ARBA00022989"/>
    </source>
</evidence>
<keyword evidence="11" id="KW-0325">Glycoprotein</keyword>
<evidence type="ECO:0000256" key="13">
    <source>
        <dbReference type="ARBA" id="ARBA00023319"/>
    </source>
</evidence>
<keyword evidence="7" id="KW-1064">Adaptive immunity</keyword>
<evidence type="ECO:0000256" key="5">
    <source>
        <dbReference type="ARBA" id="ARBA00022859"/>
    </source>
</evidence>
<dbReference type="EMBL" id="WEIV01009782">
    <property type="protein sequence ID" value="NWI52590.1"/>
    <property type="molecule type" value="Genomic_DNA"/>
</dbReference>
<evidence type="ECO:0000259" key="15">
    <source>
        <dbReference type="Pfam" id="PF07686"/>
    </source>
</evidence>
<evidence type="ECO:0000256" key="10">
    <source>
        <dbReference type="ARBA" id="ARBA00023157"/>
    </source>
</evidence>
<evidence type="ECO:0000256" key="2">
    <source>
        <dbReference type="ARBA" id="ARBA00022475"/>
    </source>
</evidence>
<keyword evidence="6 14" id="KW-1133">Transmembrane helix</keyword>
<feature type="transmembrane region" description="Helical" evidence="14">
    <location>
        <begin position="142"/>
        <end position="166"/>
    </location>
</feature>
<dbReference type="GO" id="GO:0007166">
    <property type="term" value="P:cell surface receptor signaling pathway"/>
    <property type="evidence" value="ECO:0007669"/>
    <property type="project" value="TreeGrafter"/>
</dbReference>
<dbReference type="InterPro" id="IPR015468">
    <property type="entry name" value="CD8_asu"/>
</dbReference>
<evidence type="ECO:0000256" key="9">
    <source>
        <dbReference type="ARBA" id="ARBA00023139"/>
    </source>
</evidence>
<feature type="domain" description="Immunoglobulin V-set" evidence="15">
    <location>
        <begin position="15"/>
        <end position="92"/>
    </location>
</feature>
<dbReference type="GO" id="GO:0009897">
    <property type="term" value="C:external side of plasma membrane"/>
    <property type="evidence" value="ECO:0007669"/>
    <property type="project" value="TreeGrafter"/>
</dbReference>
<dbReference type="InterPro" id="IPR013783">
    <property type="entry name" value="Ig-like_fold"/>
</dbReference>
<keyword evidence="10" id="KW-1015">Disulfide bond</keyword>
<keyword evidence="8 14" id="KW-0472">Membrane</keyword>
<evidence type="ECO:0000256" key="3">
    <source>
        <dbReference type="ARBA" id="ARBA00022692"/>
    </source>
</evidence>
<dbReference type="GO" id="GO:0002456">
    <property type="term" value="P:T cell mediated immunity"/>
    <property type="evidence" value="ECO:0007669"/>
    <property type="project" value="TreeGrafter"/>
</dbReference>
<comment type="subcellular location">
    <subcellularLocation>
        <location evidence="1">Cell membrane</location>
        <topology evidence="1">Single-pass type I membrane protein</topology>
    </subcellularLocation>
</comment>
<dbReference type="PANTHER" id="PTHR10441:SF2">
    <property type="entry name" value="T-CELL SURFACE GLYCOPROTEIN CD8 ALPHA CHAIN"/>
    <property type="match status" value="1"/>
</dbReference>
<keyword evidence="13" id="KW-0393">Immunoglobulin domain</keyword>
<evidence type="ECO:0000256" key="14">
    <source>
        <dbReference type="SAM" id="Phobius"/>
    </source>
</evidence>
<evidence type="ECO:0000256" key="11">
    <source>
        <dbReference type="ARBA" id="ARBA00023180"/>
    </source>
</evidence>
<dbReference type="InterPro" id="IPR036179">
    <property type="entry name" value="Ig-like_dom_sf"/>
</dbReference>
<evidence type="ECO:0000256" key="4">
    <source>
        <dbReference type="ARBA" id="ARBA00022729"/>
    </source>
</evidence>
<protein>
    <submittedName>
        <fullName evidence="16">CD8A protein</fullName>
    </submittedName>
</protein>
<accession>A0A851C875</accession>
<dbReference type="InterPro" id="IPR013106">
    <property type="entry name" value="Ig_V-set"/>
</dbReference>
<evidence type="ECO:0000313" key="17">
    <source>
        <dbReference type="Proteomes" id="UP000642973"/>
    </source>
</evidence>
<dbReference type="Pfam" id="PF07686">
    <property type="entry name" value="V-set"/>
    <property type="match status" value="1"/>
</dbReference>
<dbReference type="GO" id="GO:0045065">
    <property type="term" value="P:cytotoxic T cell differentiation"/>
    <property type="evidence" value="ECO:0007669"/>
    <property type="project" value="TreeGrafter"/>
</dbReference>
<sequence>QVKVGQWLELKRQTGKEDSGMSWVYQNKTGNVHNIVSISPMSQTTFMGQNSARFEASKDNSFYQLVVKSFTPQDEGNYFCLMNINQMLYFSPGQPAFFSVTTTPAPTTLGNTIQHGITKKDSYLRAPAEIEMQEELNSFCHIFVWVPLTGLCLLLLQLLAITIVLCR</sequence>
<reference evidence="16" key="1">
    <citation type="submission" date="2019-10" db="EMBL/GenBank/DDBJ databases">
        <title>Bird 10,000 Genomes (B10K) Project - Family phase.</title>
        <authorList>
            <person name="Zhang G."/>
        </authorList>
    </citation>
    <scope>NUCLEOTIDE SEQUENCE</scope>
    <source>
        <strain evidence="16">B10K-DU-002-55</strain>
        <tissue evidence="16">Muscle</tissue>
    </source>
</reference>
<gene>
    <name evidence="16" type="primary">Cd8a</name>
    <name evidence="16" type="ORF">CALVIR_R09106</name>
</gene>
<keyword evidence="17" id="KW-1185">Reference proteome</keyword>
<proteinExistence type="predicted"/>
<comment type="caution">
    <text evidence="16">The sequence shown here is derived from an EMBL/GenBank/DDBJ whole genome shotgun (WGS) entry which is preliminary data.</text>
</comment>
<dbReference type="PANTHER" id="PTHR10441">
    <property type="entry name" value="CD8 ALPHA CHAIN"/>
    <property type="match status" value="1"/>
</dbReference>
<evidence type="ECO:0000313" key="16">
    <source>
        <dbReference type="EMBL" id="NWI52590.1"/>
    </source>
</evidence>
<organism evidence="16 17">
    <name type="scientific">Calyptomena viridis</name>
    <name type="common">Lesser green broadbill</name>
    <dbReference type="NCBI Taxonomy" id="135972"/>
    <lineage>
        <taxon>Eukaryota</taxon>
        <taxon>Metazoa</taxon>
        <taxon>Chordata</taxon>
        <taxon>Craniata</taxon>
        <taxon>Vertebrata</taxon>
        <taxon>Euteleostomi</taxon>
        <taxon>Archelosauria</taxon>
        <taxon>Archosauria</taxon>
        <taxon>Dinosauria</taxon>
        <taxon>Saurischia</taxon>
        <taxon>Theropoda</taxon>
        <taxon>Coelurosauria</taxon>
        <taxon>Aves</taxon>
        <taxon>Neognathae</taxon>
        <taxon>Neoaves</taxon>
        <taxon>Telluraves</taxon>
        <taxon>Australaves</taxon>
        <taxon>Passeriformes</taxon>
        <taxon>Eurylaimidae</taxon>
        <taxon>Calyptomena</taxon>
    </lineage>
</organism>
<name>A0A851C875_CALVR</name>
<evidence type="ECO:0000256" key="12">
    <source>
        <dbReference type="ARBA" id="ARBA00023288"/>
    </source>
</evidence>